<dbReference type="InterPro" id="IPR005654">
    <property type="entry name" value="ATPase_AFG1-like"/>
</dbReference>
<evidence type="ECO:0000313" key="3">
    <source>
        <dbReference type="EMBL" id="KGO21020.1"/>
    </source>
</evidence>
<reference evidence="3 4" key="1">
    <citation type="journal article" date="2014" name="Antonie Van Leeuwenhoek">
        <title>Oenococcus alcoholitolerans sp. nov., a lactic acid bacteria isolated from cachaca and ethanol fermentation processes.</title>
        <authorList>
            <person name="Badotti F."/>
            <person name="Moreira A.P."/>
            <person name="Tonon L.A."/>
            <person name="de Lucena B.T."/>
            <person name="Gomes Fde C."/>
            <person name="Kruger R."/>
            <person name="Thompson C.C."/>
            <person name="de Morais M.A.Jr."/>
            <person name="Rosa C.A."/>
            <person name="Thompson F.L."/>
        </authorList>
    </citation>
    <scope>NUCLEOTIDE SEQUENCE [LARGE SCALE GENOMIC DNA]</scope>
    <source>
        <strain evidence="3 4">UFRJ-M7.2.18</strain>
    </source>
</reference>
<accession>A0ABR4XNV0</accession>
<organism evidence="3 4">
    <name type="scientific">Oenococcus alcoholitolerans</name>
    <dbReference type="NCBI Taxonomy" id="931074"/>
    <lineage>
        <taxon>Bacteria</taxon>
        <taxon>Bacillati</taxon>
        <taxon>Bacillota</taxon>
        <taxon>Bacilli</taxon>
        <taxon>Lactobacillales</taxon>
        <taxon>Lactobacillaceae</taxon>
        <taxon>Oenococcus</taxon>
    </lineage>
</organism>
<dbReference type="InterPro" id="IPR027417">
    <property type="entry name" value="P-loop_NTPase"/>
</dbReference>
<evidence type="ECO:0000256" key="1">
    <source>
        <dbReference type="ARBA" id="ARBA00022741"/>
    </source>
</evidence>
<keyword evidence="1" id="KW-0547">Nucleotide-binding</keyword>
<feature type="non-terminal residue" evidence="3">
    <location>
        <position position="160"/>
    </location>
</feature>
<dbReference type="Proteomes" id="UP000030023">
    <property type="component" value="Unassembled WGS sequence"/>
</dbReference>
<dbReference type="Pfam" id="PF03969">
    <property type="entry name" value="AFG1_ATPase"/>
    <property type="match status" value="1"/>
</dbReference>
<evidence type="ECO:0008006" key="5">
    <source>
        <dbReference type="Google" id="ProtNLM"/>
    </source>
</evidence>
<keyword evidence="2" id="KW-0067">ATP-binding</keyword>
<evidence type="ECO:0000256" key="2">
    <source>
        <dbReference type="ARBA" id="ARBA00022840"/>
    </source>
</evidence>
<dbReference type="SUPFAM" id="SSF52540">
    <property type="entry name" value="P-loop containing nucleoside triphosphate hydrolases"/>
    <property type="match status" value="1"/>
</dbReference>
<proteinExistence type="predicted"/>
<gene>
    <name evidence="3" type="ORF">Q757_09875</name>
</gene>
<protein>
    <recommendedName>
        <fullName evidence="5">Primosomal protein DnaI</fullName>
    </recommendedName>
</protein>
<dbReference type="Gene3D" id="3.40.50.300">
    <property type="entry name" value="P-loop containing nucleotide triphosphate hydrolases"/>
    <property type="match status" value="1"/>
</dbReference>
<sequence length="160" mass="18542">MNKKHLLTLPELNKFIVENDLMDNDRFFSDNSSVLEDFYDQKKHPLFPDYRPVLRLVDGKAEIFYEADSKTHDVNQFRIGEPEDFFDLNFGKFDTDEYRNEALIAAVEFVREYKKNTGFVKGIYLWGNFGVGKSYLMAALLNELSSQGVQTAFVNMTGLI</sequence>
<dbReference type="EMBL" id="AXCV01000625">
    <property type="protein sequence ID" value="KGO21020.1"/>
    <property type="molecule type" value="Genomic_DNA"/>
</dbReference>
<keyword evidence="4" id="KW-1185">Reference proteome</keyword>
<comment type="caution">
    <text evidence="3">The sequence shown here is derived from an EMBL/GenBank/DDBJ whole genome shotgun (WGS) entry which is preliminary data.</text>
</comment>
<evidence type="ECO:0000313" key="4">
    <source>
        <dbReference type="Proteomes" id="UP000030023"/>
    </source>
</evidence>
<name>A0ABR4XNV0_9LACO</name>